<keyword evidence="3" id="KW-1185">Reference proteome</keyword>
<proteinExistence type="predicted"/>
<gene>
    <name evidence="2" type="ORF">AKAME5_001876500</name>
</gene>
<sequence length="321" mass="35447">MLSLEPSAGGALGPTLGLWKSSSLESLQTAVSEAKQSHIQAQVPFHRPRPHMVRGRGCNQSFRNAIDKSYDGPSEDDDDLSEQSSGHDTPASSSSRQGLDAEDGKKKKKTKAKKEKKVKGKKKADDSVEDLDKKTKRKGFGLLRFGKKKDDKSKDAAKSSKSKLEALSEEELDRIPDNRDGYDPRYTEIHSGHATPDPASLPDVEDDDSDPNYARINNFRQPPSPQSFVSRTPSPAAQIAGPNLPQASAEELDGLYAKVNKSRPPPALQNQHHAQADSDPRFQGLRREYQQARAAPVYEELDAARRRVLENDPNRSMPVFL</sequence>
<evidence type="ECO:0000313" key="2">
    <source>
        <dbReference type="EMBL" id="GLD67418.1"/>
    </source>
</evidence>
<dbReference type="GO" id="GO:0005912">
    <property type="term" value="C:adherens junction"/>
    <property type="evidence" value="ECO:0007669"/>
    <property type="project" value="TreeGrafter"/>
</dbReference>
<dbReference type="AlphaFoldDB" id="A0AAD3N7Z2"/>
<accession>A0AAD3N7Z2</accession>
<name>A0AAD3N7Z2_LATJO</name>
<dbReference type="GO" id="GO:0043296">
    <property type="term" value="C:apical junction complex"/>
    <property type="evidence" value="ECO:0007669"/>
    <property type="project" value="TreeGrafter"/>
</dbReference>
<feature type="compositionally biased region" description="Polar residues" evidence="1">
    <location>
        <begin position="86"/>
        <end position="97"/>
    </location>
</feature>
<evidence type="ECO:0000256" key="1">
    <source>
        <dbReference type="SAM" id="MobiDB-lite"/>
    </source>
</evidence>
<comment type="caution">
    <text evidence="2">The sequence shown here is derived from an EMBL/GenBank/DDBJ whole genome shotgun (WGS) entry which is preliminary data.</text>
</comment>
<dbReference type="GO" id="GO:0007155">
    <property type="term" value="P:cell adhesion"/>
    <property type="evidence" value="ECO:0007669"/>
    <property type="project" value="TreeGrafter"/>
</dbReference>
<reference evidence="2" key="1">
    <citation type="submission" date="2022-08" db="EMBL/GenBank/DDBJ databases">
        <title>Genome sequencing of akame (Lates japonicus).</title>
        <authorList>
            <person name="Hashiguchi Y."/>
            <person name="Takahashi H."/>
        </authorList>
    </citation>
    <scope>NUCLEOTIDE SEQUENCE</scope>
    <source>
        <strain evidence="2">Kochi</strain>
    </source>
</reference>
<dbReference type="GO" id="GO:0051660">
    <property type="term" value="P:establishment of centrosome localization"/>
    <property type="evidence" value="ECO:0007669"/>
    <property type="project" value="TreeGrafter"/>
</dbReference>
<dbReference type="GO" id="GO:0008104">
    <property type="term" value="P:intracellular protein localization"/>
    <property type="evidence" value="ECO:0007669"/>
    <property type="project" value="TreeGrafter"/>
</dbReference>
<dbReference type="GO" id="GO:0000226">
    <property type="term" value="P:microtubule cytoskeleton organization"/>
    <property type="evidence" value="ECO:0007669"/>
    <property type="project" value="TreeGrafter"/>
</dbReference>
<dbReference type="GO" id="GO:0045197">
    <property type="term" value="P:establishment or maintenance of epithelial cell apical/basal polarity"/>
    <property type="evidence" value="ECO:0007669"/>
    <property type="project" value="TreeGrafter"/>
</dbReference>
<feature type="region of interest" description="Disordered" evidence="1">
    <location>
        <begin position="25"/>
        <end position="284"/>
    </location>
</feature>
<dbReference type="PANTHER" id="PTHR16484">
    <property type="entry name" value="PARTITIONING DEFECTIVE 3 RELATED"/>
    <property type="match status" value="1"/>
</dbReference>
<dbReference type="Proteomes" id="UP001279410">
    <property type="component" value="Unassembled WGS sequence"/>
</dbReference>
<dbReference type="GO" id="GO:0030010">
    <property type="term" value="P:establishment of cell polarity"/>
    <property type="evidence" value="ECO:0007669"/>
    <property type="project" value="TreeGrafter"/>
</dbReference>
<feature type="compositionally biased region" description="Basic and acidic residues" evidence="1">
    <location>
        <begin position="148"/>
        <end position="166"/>
    </location>
</feature>
<feature type="compositionally biased region" description="Polar residues" evidence="1">
    <location>
        <begin position="218"/>
        <end position="235"/>
    </location>
</feature>
<evidence type="ECO:0000313" key="3">
    <source>
        <dbReference type="Proteomes" id="UP001279410"/>
    </source>
</evidence>
<dbReference type="InterPro" id="IPR052213">
    <property type="entry name" value="PAR3"/>
</dbReference>
<dbReference type="PANTHER" id="PTHR16484:SF4">
    <property type="entry name" value="PARTITIONING DEFECTIVE 3 HOMOLOG B"/>
    <property type="match status" value="1"/>
</dbReference>
<dbReference type="GO" id="GO:0005938">
    <property type="term" value="C:cell cortex"/>
    <property type="evidence" value="ECO:0007669"/>
    <property type="project" value="TreeGrafter"/>
</dbReference>
<feature type="compositionally biased region" description="Basic and acidic residues" evidence="1">
    <location>
        <begin position="123"/>
        <end position="133"/>
    </location>
</feature>
<feature type="compositionally biased region" description="Basic residues" evidence="1">
    <location>
        <begin position="106"/>
        <end position="122"/>
    </location>
</feature>
<dbReference type="GO" id="GO:0035091">
    <property type="term" value="F:phosphatidylinositol binding"/>
    <property type="evidence" value="ECO:0007669"/>
    <property type="project" value="TreeGrafter"/>
</dbReference>
<dbReference type="GO" id="GO:0016324">
    <property type="term" value="C:apical plasma membrane"/>
    <property type="evidence" value="ECO:0007669"/>
    <property type="project" value="TreeGrafter"/>
</dbReference>
<dbReference type="EMBL" id="BRZM01000110">
    <property type="protein sequence ID" value="GLD67418.1"/>
    <property type="molecule type" value="Genomic_DNA"/>
</dbReference>
<feature type="compositionally biased region" description="Basic and acidic residues" evidence="1">
    <location>
        <begin position="173"/>
        <end position="191"/>
    </location>
</feature>
<organism evidence="2 3">
    <name type="scientific">Lates japonicus</name>
    <name type="common">Japanese lates</name>
    <dbReference type="NCBI Taxonomy" id="270547"/>
    <lineage>
        <taxon>Eukaryota</taxon>
        <taxon>Metazoa</taxon>
        <taxon>Chordata</taxon>
        <taxon>Craniata</taxon>
        <taxon>Vertebrata</taxon>
        <taxon>Euteleostomi</taxon>
        <taxon>Actinopterygii</taxon>
        <taxon>Neopterygii</taxon>
        <taxon>Teleostei</taxon>
        <taxon>Neoteleostei</taxon>
        <taxon>Acanthomorphata</taxon>
        <taxon>Carangaria</taxon>
        <taxon>Carangaria incertae sedis</taxon>
        <taxon>Centropomidae</taxon>
        <taxon>Lates</taxon>
    </lineage>
</organism>
<feature type="compositionally biased region" description="Basic and acidic residues" evidence="1">
    <location>
        <begin position="274"/>
        <end position="284"/>
    </location>
</feature>
<protein>
    <submittedName>
        <fullName evidence="2">Par-3 family cell polarity regulator beta a isoform X1</fullName>
    </submittedName>
</protein>